<dbReference type="EMBL" id="CP000249">
    <property type="protein sequence ID" value="ABD13259.1"/>
    <property type="molecule type" value="Genomic_DNA"/>
</dbReference>
<evidence type="ECO:0000313" key="2">
    <source>
        <dbReference type="EMBL" id="ABD13259.1"/>
    </source>
</evidence>
<sequence length="153" mass="15845">MPHSGSFGLLLTVHVVLGVFVIGPLTLITVVTPRLLRLGAGALPILRLCVRMIRALALASLLIVVTGLGLVHQGSFGSVRSLGDPWLSGALVLWVVATGISLGMIAPGLAHAVKEIDAGGDTRRRTLPIMGGVAVSTACWILIIAFMVIKPGT</sequence>
<dbReference type="OrthoDB" id="3213160at2"/>
<keyword evidence="1" id="KW-1133">Transmembrane helix</keyword>
<keyword evidence="3" id="KW-1185">Reference proteome</keyword>
<dbReference type="Proteomes" id="UP000001937">
    <property type="component" value="Chromosome"/>
</dbReference>
<feature type="transmembrane region" description="Helical" evidence="1">
    <location>
        <begin position="91"/>
        <end position="113"/>
    </location>
</feature>
<evidence type="ECO:0000313" key="3">
    <source>
        <dbReference type="Proteomes" id="UP000001937"/>
    </source>
</evidence>
<feature type="transmembrane region" description="Helical" evidence="1">
    <location>
        <begin position="6"/>
        <end position="31"/>
    </location>
</feature>
<keyword evidence="1" id="KW-0472">Membrane</keyword>
<name>Q2J633_FRACC</name>
<dbReference type="HOGENOM" id="CLU_1710602_0_0_11"/>
<proteinExistence type="predicted"/>
<dbReference type="RefSeq" id="WP_011438283.1">
    <property type="nucleotide sequence ID" value="NC_007777.1"/>
</dbReference>
<protein>
    <recommendedName>
        <fullName evidence="4">Integral membrane protein</fullName>
    </recommendedName>
</protein>
<feature type="transmembrane region" description="Helical" evidence="1">
    <location>
        <begin position="125"/>
        <end position="149"/>
    </location>
</feature>
<evidence type="ECO:0008006" key="4">
    <source>
        <dbReference type="Google" id="ProtNLM"/>
    </source>
</evidence>
<evidence type="ECO:0000256" key="1">
    <source>
        <dbReference type="SAM" id="Phobius"/>
    </source>
</evidence>
<reference evidence="2 3" key="1">
    <citation type="journal article" date="2007" name="Genome Res.">
        <title>Genome characteristics of facultatively symbiotic Frankia sp. strains reflect host range and host plant biogeography.</title>
        <authorList>
            <person name="Normand P."/>
            <person name="Lapierre P."/>
            <person name="Tisa L.S."/>
            <person name="Gogarten J.P."/>
            <person name="Alloisio N."/>
            <person name="Bagnarol E."/>
            <person name="Bassi C.A."/>
            <person name="Berry A.M."/>
            <person name="Bickhart D.M."/>
            <person name="Choisne N."/>
            <person name="Couloux A."/>
            <person name="Cournoyer B."/>
            <person name="Cruveiller S."/>
            <person name="Daubin V."/>
            <person name="Demange N."/>
            <person name="Francino M.P."/>
            <person name="Goltsman E."/>
            <person name="Huang Y."/>
            <person name="Kopp O.R."/>
            <person name="Labarre L."/>
            <person name="Lapidus A."/>
            <person name="Lavire C."/>
            <person name="Marechal J."/>
            <person name="Martinez M."/>
            <person name="Mastronunzio J.E."/>
            <person name="Mullin B.C."/>
            <person name="Niemann J."/>
            <person name="Pujic P."/>
            <person name="Rawnsley T."/>
            <person name="Rouy Z."/>
            <person name="Schenowitz C."/>
            <person name="Sellstedt A."/>
            <person name="Tavares F."/>
            <person name="Tomkins J.P."/>
            <person name="Vallenet D."/>
            <person name="Valverde C."/>
            <person name="Wall L.G."/>
            <person name="Wang Y."/>
            <person name="Medigue C."/>
            <person name="Benson D.R."/>
        </authorList>
    </citation>
    <scope>NUCLEOTIDE SEQUENCE [LARGE SCALE GENOMIC DNA]</scope>
    <source>
        <strain evidence="3">DSM 45818 / CECT 9043 / CcI3</strain>
    </source>
</reference>
<keyword evidence="1" id="KW-0812">Transmembrane</keyword>
<gene>
    <name evidence="2" type="ordered locus">Francci3_3909</name>
</gene>
<organism evidence="2 3">
    <name type="scientific">Frankia casuarinae (strain DSM 45818 / CECT 9043 / HFP020203 / CcI3)</name>
    <dbReference type="NCBI Taxonomy" id="106370"/>
    <lineage>
        <taxon>Bacteria</taxon>
        <taxon>Bacillati</taxon>
        <taxon>Actinomycetota</taxon>
        <taxon>Actinomycetes</taxon>
        <taxon>Frankiales</taxon>
        <taxon>Frankiaceae</taxon>
        <taxon>Frankia</taxon>
    </lineage>
</organism>
<dbReference type="AlphaFoldDB" id="Q2J633"/>
<accession>Q2J633</accession>
<feature type="transmembrane region" description="Helical" evidence="1">
    <location>
        <begin position="52"/>
        <end position="71"/>
    </location>
</feature>
<dbReference type="KEGG" id="fra:Francci3_3909"/>